<keyword evidence="3" id="KW-1185">Reference proteome</keyword>
<feature type="signal peptide" evidence="1">
    <location>
        <begin position="1"/>
        <end position="38"/>
    </location>
</feature>
<protein>
    <submittedName>
        <fullName evidence="2">Exported protein</fullName>
    </submittedName>
</protein>
<organism evidence="2 3">
    <name type="scientific">Clavibacter sepedonicus</name>
    <name type="common">Clavibacter michiganensis subsp. sepedonicus</name>
    <dbReference type="NCBI Taxonomy" id="31964"/>
    <lineage>
        <taxon>Bacteria</taxon>
        <taxon>Bacillati</taxon>
        <taxon>Actinomycetota</taxon>
        <taxon>Actinomycetes</taxon>
        <taxon>Micrococcales</taxon>
        <taxon>Microbacteriaceae</taxon>
        <taxon>Clavibacter</taxon>
    </lineage>
</organism>
<evidence type="ECO:0000256" key="1">
    <source>
        <dbReference type="SAM" id="SignalP"/>
    </source>
</evidence>
<dbReference type="AlphaFoldDB" id="B0REF0"/>
<dbReference type="STRING" id="31964.CMS1945"/>
<proteinExistence type="predicted"/>
<evidence type="ECO:0000313" key="2">
    <source>
        <dbReference type="EMBL" id="CAQ02042.1"/>
    </source>
</evidence>
<reference evidence="2 3" key="1">
    <citation type="journal article" date="2008" name="J. Bacteriol.">
        <title>Genome of the actinomycete plant pathogen Clavibacter michiganensis subsp. sepedonicus suggests recent niche adaptation.</title>
        <authorList>
            <person name="Bentley S.D."/>
            <person name="Corton C."/>
            <person name="Brown S.E."/>
            <person name="Barron A."/>
            <person name="Clark L."/>
            <person name="Doggett J."/>
            <person name="Harris B."/>
            <person name="Ormond D."/>
            <person name="Quail M.A."/>
            <person name="May G."/>
            <person name="Francis D."/>
            <person name="Knudson D."/>
            <person name="Parkhill J."/>
            <person name="Ishimaru C.A."/>
        </authorList>
    </citation>
    <scope>NUCLEOTIDE SEQUENCE [LARGE SCALE GENOMIC DNA]</scope>
    <source>
        <strain evidence="3">ATCC 33113 / DSM 20744 / JCM 9667 / LMG 2889 / ICMP 2535 / C-1</strain>
    </source>
</reference>
<name>B0REF0_CLASE</name>
<keyword evidence="1" id="KW-0732">Signal</keyword>
<dbReference type="eggNOG" id="ENOG5033CWX">
    <property type="taxonomic scope" value="Bacteria"/>
</dbReference>
<gene>
    <name evidence="2" type="ordered locus">CMS1945</name>
</gene>
<dbReference type="Proteomes" id="UP000001318">
    <property type="component" value="Chromosome"/>
</dbReference>
<accession>B0REF0</accession>
<dbReference type="KEGG" id="cms:CMS1945"/>
<sequence>MEADDMNTNRRTRTTRLTAAAVAGALVFTGLGASAATAAPTSGTSTGSTVTPGTPVLLTQAQWADVAARASAQGDTAAAAAAQRMAVPDKGQVSTQAWGMIAKNAIKAALRYGKPYLPAKIRPYADKLYDLIDEVEGMAEVGIFTALTSAGLPPDVARYAAQWIVTFL</sequence>
<dbReference type="HOGENOM" id="CLU_1583617_0_0_11"/>
<evidence type="ECO:0000313" key="3">
    <source>
        <dbReference type="Proteomes" id="UP000001318"/>
    </source>
</evidence>
<dbReference type="EMBL" id="AM849034">
    <property type="protein sequence ID" value="CAQ02042.1"/>
    <property type="molecule type" value="Genomic_DNA"/>
</dbReference>
<feature type="chain" id="PRO_5039725421" evidence="1">
    <location>
        <begin position="39"/>
        <end position="168"/>
    </location>
</feature>